<organism evidence="3 4">
    <name type="scientific">Colletotrichum abscissum</name>
    <dbReference type="NCBI Taxonomy" id="1671311"/>
    <lineage>
        <taxon>Eukaryota</taxon>
        <taxon>Fungi</taxon>
        <taxon>Dikarya</taxon>
        <taxon>Ascomycota</taxon>
        <taxon>Pezizomycotina</taxon>
        <taxon>Sordariomycetes</taxon>
        <taxon>Hypocreomycetidae</taxon>
        <taxon>Glomerellales</taxon>
        <taxon>Glomerellaceae</taxon>
        <taxon>Colletotrichum</taxon>
        <taxon>Colletotrichum acutatum species complex</taxon>
    </lineage>
</organism>
<evidence type="ECO:0000259" key="2">
    <source>
        <dbReference type="PROSITE" id="PS50013"/>
    </source>
</evidence>
<dbReference type="OrthoDB" id="433924at2759"/>
<feature type="compositionally biased region" description="Polar residues" evidence="1">
    <location>
        <begin position="51"/>
        <end position="62"/>
    </location>
</feature>
<keyword evidence="4" id="KW-1185">Reference proteome</keyword>
<evidence type="ECO:0000313" key="4">
    <source>
        <dbReference type="Proteomes" id="UP001056436"/>
    </source>
</evidence>
<dbReference type="Gene3D" id="2.40.50.40">
    <property type="match status" value="1"/>
</dbReference>
<evidence type="ECO:0000256" key="1">
    <source>
        <dbReference type="SAM" id="MobiDB-lite"/>
    </source>
</evidence>
<evidence type="ECO:0000313" key="3">
    <source>
        <dbReference type="EMBL" id="KAI3534414.1"/>
    </source>
</evidence>
<feature type="region of interest" description="Disordered" evidence="1">
    <location>
        <begin position="15"/>
        <end position="62"/>
    </location>
</feature>
<dbReference type="InterPro" id="IPR000953">
    <property type="entry name" value="Chromo/chromo_shadow_dom"/>
</dbReference>
<dbReference type="CDD" id="cd00024">
    <property type="entry name" value="CD_CSD"/>
    <property type="match status" value="1"/>
</dbReference>
<protein>
    <recommendedName>
        <fullName evidence="2">Chromo domain-containing protein</fullName>
    </recommendedName>
</protein>
<dbReference type="AlphaFoldDB" id="A0A9P9X3C3"/>
<reference evidence="3" key="1">
    <citation type="submission" date="2019-01" db="EMBL/GenBank/DDBJ databases">
        <title>Colletotrichum abscissum LGMF1257.</title>
        <authorList>
            <person name="Baroncelli R."/>
        </authorList>
    </citation>
    <scope>NUCLEOTIDE SEQUENCE</scope>
    <source>
        <strain evidence="3">Ca142</strain>
    </source>
</reference>
<proteinExistence type="predicted"/>
<accession>A0A9P9X3C3</accession>
<dbReference type="Proteomes" id="UP001056436">
    <property type="component" value="Unassembled WGS sequence"/>
</dbReference>
<dbReference type="EMBL" id="SDAQ01000145">
    <property type="protein sequence ID" value="KAI3534414.1"/>
    <property type="molecule type" value="Genomic_DNA"/>
</dbReference>
<name>A0A9P9X3C3_9PEZI</name>
<gene>
    <name evidence="3" type="ORF">CABS02_13245</name>
</gene>
<sequence length="212" mass="23777">MASVKYVRRSRISRSSSCRLSKPVAPSQRTAVRTSKRLGGPTRSNFGIGKNTVSGAATSSRVSTTTEVQRSRDFLDSDDLVGWRRNPSTKNVDILTCRPADGSKRLVPERLIQQRSPLQLYAYWQTFSRPREETIDTNHYHIFDIIDDDASRGYKVQWVGYSPSDSDTTWEQPSKVGKIASKLLDGYIMRRQACDASTAAAPMRLSMPLPSE</sequence>
<feature type="domain" description="Chromo" evidence="2">
    <location>
        <begin position="140"/>
        <end position="199"/>
    </location>
</feature>
<dbReference type="PROSITE" id="PS50013">
    <property type="entry name" value="CHROMO_2"/>
    <property type="match status" value="1"/>
</dbReference>
<comment type="caution">
    <text evidence="3">The sequence shown here is derived from an EMBL/GenBank/DDBJ whole genome shotgun (WGS) entry which is preliminary data.</text>
</comment>